<feature type="compositionally biased region" description="Acidic residues" evidence="1">
    <location>
        <begin position="151"/>
        <end position="165"/>
    </location>
</feature>
<comment type="caution">
    <text evidence="2">The sequence shown here is derived from an EMBL/GenBank/DDBJ whole genome shotgun (WGS) entry which is preliminary data.</text>
</comment>
<dbReference type="RefSeq" id="WP_377154420.1">
    <property type="nucleotide sequence ID" value="NZ_JBHSAF010000015.1"/>
</dbReference>
<evidence type="ECO:0008006" key="4">
    <source>
        <dbReference type="Google" id="ProtNLM"/>
    </source>
</evidence>
<proteinExistence type="predicted"/>
<organism evidence="2 3">
    <name type="scientific">Pseudaeromonas sharmana</name>
    <dbReference type="NCBI Taxonomy" id="328412"/>
    <lineage>
        <taxon>Bacteria</taxon>
        <taxon>Pseudomonadati</taxon>
        <taxon>Pseudomonadota</taxon>
        <taxon>Gammaproteobacteria</taxon>
        <taxon>Aeromonadales</taxon>
        <taxon>Aeromonadaceae</taxon>
        <taxon>Pseudaeromonas</taxon>
    </lineage>
</organism>
<reference evidence="3" key="1">
    <citation type="journal article" date="2019" name="Int. J. Syst. Evol. Microbiol.">
        <title>The Global Catalogue of Microorganisms (GCM) 10K type strain sequencing project: providing services to taxonomists for standard genome sequencing and annotation.</title>
        <authorList>
            <consortium name="The Broad Institute Genomics Platform"/>
            <consortium name="The Broad Institute Genome Sequencing Center for Infectious Disease"/>
            <person name="Wu L."/>
            <person name="Ma J."/>
        </authorList>
    </citation>
    <scope>NUCLEOTIDE SEQUENCE [LARGE SCALE GENOMIC DNA]</scope>
    <source>
        <strain evidence="3">CCUG 54939</strain>
    </source>
</reference>
<keyword evidence="3" id="KW-1185">Reference proteome</keyword>
<evidence type="ECO:0000313" key="3">
    <source>
        <dbReference type="Proteomes" id="UP001595692"/>
    </source>
</evidence>
<evidence type="ECO:0000256" key="1">
    <source>
        <dbReference type="SAM" id="MobiDB-lite"/>
    </source>
</evidence>
<dbReference type="Proteomes" id="UP001595692">
    <property type="component" value="Unassembled WGS sequence"/>
</dbReference>
<sequence length="165" mass="17929">MSLRVVFGAVLLLLLVWGMRTLDQQQTATTPGADSRFPLADAADASSIRDAEPWLGKTGLSAEAEQQLIRFVHMKLGEQDDDPSALQPDDMLYLGAFEQDEGLVRYWLLSHRGHGDLYATVTGDGSSDVNYGLASSPPESMQSDDASGEPMEPDDDLEEESSLIP</sequence>
<dbReference type="EMBL" id="JBHSAF010000015">
    <property type="protein sequence ID" value="MFC3914914.1"/>
    <property type="molecule type" value="Genomic_DNA"/>
</dbReference>
<name>A0ABV8CSS6_9GAMM</name>
<protein>
    <recommendedName>
        <fullName evidence="4">DUF2314 domain-containing protein</fullName>
    </recommendedName>
</protein>
<feature type="region of interest" description="Disordered" evidence="1">
    <location>
        <begin position="122"/>
        <end position="165"/>
    </location>
</feature>
<gene>
    <name evidence="2" type="ORF">ACFOSS_15800</name>
</gene>
<evidence type="ECO:0000313" key="2">
    <source>
        <dbReference type="EMBL" id="MFC3914914.1"/>
    </source>
</evidence>
<accession>A0ABV8CSS6</accession>